<reference evidence="10 11" key="1">
    <citation type="submission" date="2024-05" db="EMBL/GenBank/DDBJ databases">
        <title>Genetic variation in Jamaican populations of the coffee berry borer (Hypothenemus hampei).</title>
        <authorList>
            <person name="Errbii M."/>
            <person name="Myrie A."/>
        </authorList>
    </citation>
    <scope>NUCLEOTIDE SEQUENCE [LARGE SCALE GENOMIC DNA]</scope>
    <source>
        <strain evidence="10">JA-Hopewell-2020-01-JO</strain>
        <tissue evidence="10">Whole body</tissue>
    </source>
</reference>
<dbReference type="Gene3D" id="1.10.287.2250">
    <property type="match status" value="1"/>
</dbReference>
<dbReference type="InterPro" id="IPR013201">
    <property type="entry name" value="Prot_inhib_I29"/>
</dbReference>
<gene>
    <name evidence="10" type="ORF">ABEB36_004912</name>
</gene>
<dbReference type="PANTHER" id="PTHR12411">
    <property type="entry name" value="CYSTEINE PROTEASE FAMILY C1-RELATED"/>
    <property type="match status" value="1"/>
</dbReference>
<evidence type="ECO:0000256" key="5">
    <source>
        <dbReference type="ARBA" id="ARBA00023145"/>
    </source>
</evidence>
<dbReference type="SMART" id="SM00645">
    <property type="entry name" value="Pept_C1"/>
    <property type="match status" value="1"/>
</dbReference>
<keyword evidence="3" id="KW-0378">Hydrolase</keyword>
<dbReference type="AlphaFoldDB" id="A0ABD1F065"/>
<protein>
    <submittedName>
        <fullName evidence="10">Uncharacterized protein</fullName>
    </submittedName>
</protein>
<keyword evidence="2" id="KW-0645">Protease</keyword>
<sequence length="245" mass="27709">MGYTLYILIFFTSILQFTLTTNEHLFNNFKVQYRKTYVSNSDLLLRKQIFAKNLEKIEEHNARFRQGLVTYEMGVNQFSDLTSEEFRALLGTKEFPLPLQEKQFASSDTPPDSIDWRELGAVTEVKNQGSCGGCWSFSTTGTLEGLYQQKYGELLSFSEQQLLDCDDTNAACDGGVVQYALKYVAKNGLKVEDEYPYQAEKLTCQTTPNKTVKVYTKGYVGIPAFNETALKNAVGLIDEFSILCC</sequence>
<dbReference type="SUPFAM" id="SSF54001">
    <property type="entry name" value="Cysteine proteinases"/>
    <property type="match status" value="1"/>
</dbReference>
<comment type="caution">
    <text evidence="10">The sequence shown here is derived from an EMBL/GenBank/DDBJ whole genome shotgun (WGS) entry which is preliminary data.</text>
</comment>
<comment type="similarity">
    <text evidence="1">Belongs to the peptidase C1 family.</text>
</comment>
<dbReference type="GO" id="GO:0006508">
    <property type="term" value="P:proteolysis"/>
    <property type="evidence" value="ECO:0007669"/>
    <property type="project" value="UniProtKB-KW"/>
</dbReference>
<evidence type="ECO:0000256" key="1">
    <source>
        <dbReference type="ARBA" id="ARBA00008455"/>
    </source>
</evidence>
<keyword evidence="5" id="KW-0865">Zymogen</keyword>
<keyword evidence="11" id="KW-1185">Reference proteome</keyword>
<evidence type="ECO:0000256" key="4">
    <source>
        <dbReference type="ARBA" id="ARBA00022807"/>
    </source>
</evidence>
<feature type="chain" id="PRO_5044796115" evidence="7">
    <location>
        <begin position="21"/>
        <end position="245"/>
    </location>
</feature>
<evidence type="ECO:0000313" key="10">
    <source>
        <dbReference type="EMBL" id="KAL1505319.1"/>
    </source>
</evidence>
<evidence type="ECO:0000259" key="8">
    <source>
        <dbReference type="SMART" id="SM00645"/>
    </source>
</evidence>
<evidence type="ECO:0000256" key="7">
    <source>
        <dbReference type="SAM" id="SignalP"/>
    </source>
</evidence>
<dbReference type="Proteomes" id="UP001566132">
    <property type="component" value="Unassembled WGS sequence"/>
</dbReference>
<proteinExistence type="inferred from homology"/>
<dbReference type="PROSITE" id="PS00139">
    <property type="entry name" value="THIOL_PROTEASE_CYS"/>
    <property type="match status" value="1"/>
</dbReference>
<keyword evidence="4" id="KW-0788">Thiol protease</keyword>
<dbReference type="CDD" id="cd02248">
    <property type="entry name" value="Peptidase_C1A"/>
    <property type="match status" value="1"/>
</dbReference>
<feature type="domain" description="Peptidase C1A papain C-terminal" evidence="8">
    <location>
        <begin position="110"/>
        <end position="243"/>
    </location>
</feature>
<feature type="domain" description="Cathepsin propeptide inhibitor" evidence="9">
    <location>
        <begin position="26"/>
        <end position="86"/>
    </location>
</feature>
<evidence type="ECO:0000259" key="9">
    <source>
        <dbReference type="SMART" id="SM00848"/>
    </source>
</evidence>
<dbReference type="GO" id="GO:0008234">
    <property type="term" value="F:cysteine-type peptidase activity"/>
    <property type="evidence" value="ECO:0007669"/>
    <property type="project" value="UniProtKB-KW"/>
</dbReference>
<dbReference type="InterPro" id="IPR039417">
    <property type="entry name" value="Peptidase_C1A_papain-like"/>
</dbReference>
<accession>A0ABD1F065</accession>
<dbReference type="SMART" id="SM00848">
    <property type="entry name" value="Inhibitor_I29"/>
    <property type="match status" value="1"/>
</dbReference>
<evidence type="ECO:0000313" key="11">
    <source>
        <dbReference type="Proteomes" id="UP001566132"/>
    </source>
</evidence>
<dbReference type="EMBL" id="JBDJPC010000004">
    <property type="protein sequence ID" value="KAL1505319.1"/>
    <property type="molecule type" value="Genomic_DNA"/>
</dbReference>
<keyword evidence="6" id="KW-1015">Disulfide bond</keyword>
<dbReference type="InterPro" id="IPR038765">
    <property type="entry name" value="Papain-like_cys_pep_sf"/>
</dbReference>
<dbReference type="InterPro" id="IPR000668">
    <property type="entry name" value="Peptidase_C1A_C"/>
</dbReference>
<keyword evidence="7" id="KW-0732">Signal</keyword>
<organism evidence="10 11">
    <name type="scientific">Hypothenemus hampei</name>
    <name type="common">Coffee berry borer</name>
    <dbReference type="NCBI Taxonomy" id="57062"/>
    <lineage>
        <taxon>Eukaryota</taxon>
        <taxon>Metazoa</taxon>
        <taxon>Ecdysozoa</taxon>
        <taxon>Arthropoda</taxon>
        <taxon>Hexapoda</taxon>
        <taxon>Insecta</taxon>
        <taxon>Pterygota</taxon>
        <taxon>Neoptera</taxon>
        <taxon>Endopterygota</taxon>
        <taxon>Coleoptera</taxon>
        <taxon>Polyphaga</taxon>
        <taxon>Cucujiformia</taxon>
        <taxon>Curculionidae</taxon>
        <taxon>Scolytinae</taxon>
        <taxon>Hypothenemus</taxon>
    </lineage>
</organism>
<name>A0ABD1F065_HYPHA</name>
<feature type="signal peptide" evidence="7">
    <location>
        <begin position="1"/>
        <end position="20"/>
    </location>
</feature>
<dbReference type="Pfam" id="PF00112">
    <property type="entry name" value="Peptidase_C1"/>
    <property type="match status" value="1"/>
</dbReference>
<dbReference type="Pfam" id="PF08246">
    <property type="entry name" value="Inhibitor_I29"/>
    <property type="match status" value="1"/>
</dbReference>
<evidence type="ECO:0000256" key="2">
    <source>
        <dbReference type="ARBA" id="ARBA00022670"/>
    </source>
</evidence>
<dbReference type="InterPro" id="IPR000169">
    <property type="entry name" value="Pept_cys_AS"/>
</dbReference>
<dbReference type="Gene3D" id="3.90.70.10">
    <property type="entry name" value="Cysteine proteinases"/>
    <property type="match status" value="1"/>
</dbReference>
<evidence type="ECO:0000256" key="3">
    <source>
        <dbReference type="ARBA" id="ARBA00022801"/>
    </source>
</evidence>
<evidence type="ECO:0000256" key="6">
    <source>
        <dbReference type="ARBA" id="ARBA00023157"/>
    </source>
</evidence>
<dbReference type="InterPro" id="IPR013128">
    <property type="entry name" value="Peptidase_C1A"/>
</dbReference>